<accession>A0A9D4Q1E8</accession>
<keyword evidence="2" id="KW-1185">Reference proteome</keyword>
<reference evidence="1" key="1">
    <citation type="journal article" date="2020" name="Cell">
        <title>Large-Scale Comparative Analyses of Tick Genomes Elucidate Their Genetic Diversity and Vector Capacities.</title>
        <authorList>
            <consortium name="Tick Genome and Microbiome Consortium (TIGMIC)"/>
            <person name="Jia N."/>
            <person name="Wang J."/>
            <person name="Shi W."/>
            <person name="Du L."/>
            <person name="Sun Y."/>
            <person name="Zhan W."/>
            <person name="Jiang J.F."/>
            <person name="Wang Q."/>
            <person name="Zhang B."/>
            <person name="Ji P."/>
            <person name="Bell-Sakyi L."/>
            <person name="Cui X.M."/>
            <person name="Yuan T.T."/>
            <person name="Jiang B.G."/>
            <person name="Yang W.F."/>
            <person name="Lam T.T."/>
            <person name="Chang Q.C."/>
            <person name="Ding S.J."/>
            <person name="Wang X.J."/>
            <person name="Zhu J.G."/>
            <person name="Ruan X.D."/>
            <person name="Zhao L."/>
            <person name="Wei J.T."/>
            <person name="Ye R.Z."/>
            <person name="Que T.C."/>
            <person name="Du C.H."/>
            <person name="Zhou Y.H."/>
            <person name="Cheng J.X."/>
            <person name="Dai P.F."/>
            <person name="Guo W.B."/>
            <person name="Han X.H."/>
            <person name="Huang E.J."/>
            <person name="Li L.F."/>
            <person name="Wei W."/>
            <person name="Gao Y.C."/>
            <person name="Liu J.Z."/>
            <person name="Shao H.Z."/>
            <person name="Wang X."/>
            <person name="Wang C.C."/>
            <person name="Yang T.C."/>
            <person name="Huo Q.B."/>
            <person name="Li W."/>
            <person name="Chen H.Y."/>
            <person name="Chen S.E."/>
            <person name="Zhou L.G."/>
            <person name="Ni X.B."/>
            <person name="Tian J.H."/>
            <person name="Sheng Y."/>
            <person name="Liu T."/>
            <person name="Pan Y.S."/>
            <person name="Xia L.Y."/>
            <person name="Li J."/>
            <person name="Zhao F."/>
            <person name="Cao W.C."/>
        </authorList>
    </citation>
    <scope>NUCLEOTIDE SEQUENCE</scope>
    <source>
        <strain evidence="1">Rsan-2018</strain>
    </source>
</reference>
<protein>
    <submittedName>
        <fullName evidence="1">Uncharacterized protein</fullName>
    </submittedName>
</protein>
<gene>
    <name evidence="1" type="ORF">HPB52_014902</name>
</gene>
<dbReference type="EMBL" id="JABSTV010001249">
    <property type="protein sequence ID" value="KAH7962200.1"/>
    <property type="molecule type" value="Genomic_DNA"/>
</dbReference>
<evidence type="ECO:0000313" key="2">
    <source>
        <dbReference type="Proteomes" id="UP000821837"/>
    </source>
</evidence>
<reference evidence="1" key="2">
    <citation type="submission" date="2021-09" db="EMBL/GenBank/DDBJ databases">
        <authorList>
            <person name="Jia N."/>
            <person name="Wang J."/>
            <person name="Shi W."/>
            <person name="Du L."/>
            <person name="Sun Y."/>
            <person name="Zhan W."/>
            <person name="Jiang J."/>
            <person name="Wang Q."/>
            <person name="Zhang B."/>
            <person name="Ji P."/>
            <person name="Sakyi L.B."/>
            <person name="Cui X."/>
            <person name="Yuan T."/>
            <person name="Jiang B."/>
            <person name="Yang W."/>
            <person name="Lam T.T.-Y."/>
            <person name="Chang Q."/>
            <person name="Ding S."/>
            <person name="Wang X."/>
            <person name="Zhu J."/>
            <person name="Ruan X."/>
            <person name="Zhao L."/>
            <person name="Wei J."/>
            <person name="Que T."/>
            <person name="Du C."/>
            <person name="Cheng J."/>
            <person name="Dai P."/>
            <person name="Han X."/>
            <person name="Huang E."/>
            <person name="Gao Y."/>
            <person name="Liu J."/>
            <person name="Shao H."/>
            <person name="Ye R."/>
            <person name="Li L."/>
            <person name="Wei W."/>
            <person name="Wang X."/>
            <person name="Wang C."/>
            <person name="Huo Q."/>
            <person name="Li W."/>
            <person name="Guo W."/>
            <person name="Chen H."/>
            <person name="Chen S."/>
            <person name="Zhou L."/>
            <person name="Zhou L."/>
            <person name="Ni X."/>
            <person name="Tian J."/>
            <person name="Zhou Y."/>
            <person name="Sheng Y."/>
            <person name="Liu T."/>
            <person name="Pan Y."/>
            <person name="Xia L."/>
            <person name="Li J."/>
            <person name="Zhao F."/>
            <person name="Cao W."/>
        </authorList>
    </citation>
    <scope>NUCLEOTIDE SEQUENCE</scope>
    <source>
        <strain evidence="1">Rsan-2018</strain>
        <tissue evidence="1">Larvae</tissue>
    </source>
</reference>
<dbReference type="AlphaFoldDB" id="A0A9D4Q1E8"/>
<name>A0A9D4Q1E8_RHISA</name>
<proteinExistence type="predicted"/>
<organism evidence="1 2">
    <name type="scientific">Rhipicephalus sanguineus</name>
    <name type="common">Brown dog tick</name>
    <name type="synonym">Ixodes sanguineus</name>
    <dbReference type="NCBI Taxonomy" id="34632"/>
    <lineage>
        <taxon>Eukaryota</taxon>
        <taxon>Metazoa</taxon>
        <taxon>Ecdysozoa</taxon>
        <taxon>Arthropoda</taxon>
        <taxon>Chelicerata</taxon>
        <taxon>Arachnida</taxon>
        <taxon>Acari</taxon>
        <taxon>Parasitiformes</taxon>
        <taxon>Ixodida</taxon>
        <taxon>Ixodoidea</taxon>
        <taxon>Ixodidae</taxon>
        <taxon>Rhipicephalinae</taxon>
        <taxon>Rhipicephalus</taxon>
        <taxon>Rhipicephalus</taxon>
    </lineage>
</organism>
<dbReference type="Proteomes" id="UP000821837">
    <property type="component" value="Chromosome 3"/>
</dbReference>
<evidence type="ECO:0000313" key="1">
    <source>
        <dbReference type="EMBL" id="KAH7962200.1"/>
    </source>
</evidence>
<sequence>MQHPRGSSSAPAVSPHYWIPPTSVSVTGVTEVQSLLAPFSAAAALRHCCLGAAPPVSHSDMETGMDKAEGDATIVVVPSQHLDTSLATEPPAKRSWSTGIAFFETALLAFGGGHPREQVVEEHMVMALPQQPLVPELFSGH</sequence>
<comment type="caution">
    <text evidence="1">The sequence shown here is derived from an EMBL/GenBank/DDBJ whole genome shotgun (WGS) entry which is preliminary data.</text>
</comment>